<proteinExistence type="predicted"/>
<evidence type="ECO:0000313" key="1">
    <source>
        <dbReference type="EMBL" id="KKS98418.1"/>
    </source>
</evidence>
<dbReference type="Proteomes" id="UP000034894">
    <property type="component" value="Unassembled WGS sequence"/>
</dbReference>
<comment type="caution">
    <text evidence="1">The sequence shown here is derived from an EMBL/GenBank/DDBJ whole genome shotgun (WGS) entry which is preliminary data.</text>
</comment>
<dbReference type="STRING" id="1618443.UV73_C0002G0132"/>
<evidence type="ECO:0000313" key="2">
    <source>
        <dbReference type="Proteomes" id="UP000034894"/>
    </source>
</evidence>
<organism evidence="1 2">
    <name type="scientific">Candidatus Gottesmanbacteria bacterium GW2011_GWA2_43_14</name>
    <dbReference type="NCBI Taxonomy" id="1618443"/>
    <lineage>
        <taxon>Bacteria</taxon>
        <taxon>Candidatus Gottesmaniibacteriota</taxon>
    </lineage>
</organism>
<dbReference type="EMBL" id="LCFP01000002">
    <property type="protein sequence ID" value="KKS98418.1"/>
    <property type="molecule type" value="Genomic_DNA"/>
</dbReference>
<dbReference type="GO" id="GO:0016740">
    <property type="term" value="F:transferase activity"/>
    <property type="evidence" value="ECO:0007669"/>
    <property type="project" value="UniProtKB-KW"/>
</dbReference>
<name>A0A0G1GI03_9BACT</name>
<reference evidence="1 2" key="1">
    <citation type="journal article" date="2015" name="Nature">
        <title>rRNA introns, odd ribosomes, and small enigmatic genomes across a large radiation of phyla.</title>
        <authorList>
            <person name="Brown C.T."/>
            <person name="Hug L.A."/>
            <person name="Thomas B.C."/>
            <person name="Sharon I."/>
            <person name="Castelle C.J."/>
            <person name="Singh A."/>
            <person name="Wilkins M.J."/>
            <person name="Williams K.H."/>
            <person name="Banfield J.F."/>
        </authorList>
    </citation>
    <scope>NUCLEOTIDE SEQUENCE [LARGE SCALE GENOMIC DNA]</scope>
</reference>
<accession>A0A0G1GI03</accession>
<gene>
    <name evidence="1" type="ORF">UV73_C0002G0132</name>
</gene>
<sequence length="375" mass="43743">MKQIVVLSGGNYYSDLVRIEQMLPGFLSKHYQVLFIEYPKFSRIIRLIAGKQTYLEKVNNQLTVIHTFGLLPCGRSVAQINLLNHRLNYFLVKNLINKKYLLLSFTPEAVLIPLLMSGANRVYYWVIDDYVTLPFWNNPWQKRQFRYLDKLMVSGSDRIIAASTTLYEQYRKDKPQTFYFPTPADLSDVKIIDNEIPGDLKAMEGLKIGFIGAFYDWRIDIDLLLKTAAYYSNHSFIFIGSFKVRKKYLRDRLYSMKNLHFLDYKKPEYLSLYINAFDVCLIPYRMNAYGISAYPVKINEYLYAGKPVVTTALPALKDLANRKLIYWADNNRTFIKYIGKAIRENDPELKKARKKTASANSWQARSAALLKLLEQ</sequence>
<keyword evidence="1" id="KW-0808">Transferase</keyword>
<protein>
    <submittedName>
        <fullName evidence="1">Group 1 glycosyl transferase</fullName>
    </submittedName>
</protein>
<dbReference type="Gene3D" id="3.40.50.2000">
    <property type="entry name" value="Glycogen Phosphorylase B"/>
    <property type="match status" value="1"/>
</dbReference>
<dbReference type="Pfam" id="PF13692">
    <property type="entry name" value="Glyco_trans_1_4"/>
    <property type="match status" value="1"/>
</dbReference>
<dbReference type="SUPFAM" id="SSF53756">
    <property type="entry name" value="UDP-Glycosyltransferase/glycogen phosphorylase"/>
    <property type="match status" value="1"/>
</dbReference>
<dbReference type="AlphaFoldDB" id="A0A0G1GI03"/>